<proteinExistence type="inferred from homology"/>
<evidence type="ECO:0000256" key="1">
    <source>
        <dbReference type="ARBA" id="ARBA00008520"/>
    </source>
</evidence>
<evidence type="ECO:0000256" key="3">
    <source>
        <dbReference type="ARBA" id="ARBA00022729"/>
    </source>
</evidence>
<evidence type="ECO:0000313" key="5">
    <source>
        <dbReference type="Proteomes" id="UP000199202"/>
    </source>
</evidence>
<dbReference type="PANTHER" id="PTHR43649">
    <property type="entry name" value="ARABINOSE-BINDING PROTEIN-RELATED"/>
    <property type="match status" value="1"/>
</dbReference>
<evidence type="ECO:0000256" key="2">
    <source>
        <dbReference type="ARBA" id="ARBA00022448"/>
    </source>
</evidence>
<dbReference type="Gene3D" id="3.40.190.10">
    <property type="entry name" value="Periplasmic binding protein-like II"/>
    <property type="match status" value="2"/>
</dbReference>
<dbReference type="CDD" id="cd13585">
    <property type="entry name" value="PBP2_TMBP_like"/>
    <property type="match status" value="1"/>
</dbReference>
<dbReference type="EMBL" id="FNDJ01000050">
    <property type="protein sequence ID" value="SDM63783.1"/>
    <property type="molecule type" value="Genomic_DNA"/>
</dbReference>
<name>A0A1G9UV60_9ACTN</name>
<sequence length="435" mass="45785">MTERRDGVRRRSAFGISLAVVAAVSLSACGGGDGGGGSTTIRVTLANHVWTDNVKKALPEFEKQTGLKVEVTQLGEDQLSDQYNVKLNAGSSDIDVMMYRPLQEGRLFARNKYLADLSAQVKSNAGWNFGDFQAGPMEATTYEGKPVGIPIITEQEVLYYRKDLLDKAGLSAPPKTLDELKAAAAKIKAAEPDVAGFVARTGKSAAVTQFSSFLYSFGGDFVDGGGKAAVNSDAAKQAYAFYGALIKDSGPANVSTDMGWPEAMAIFTQGKAAFYTEANSLYKNATDPAKSKVADQVGFAPFPAGPAGSKPYNIPSWALGINAGSENTANAWKFIEWATGKEQTLAQQKSGVPGARTSVWADPEGTAGFPEDLVAAIEASTKTGVGHDRPQVIKVAEAREVVGQPLVDAITGKDAAAAADTANTAFQAFLDDEAR</sequence>
<evidence type="ECO:0000313" key="4">
    <source>
        <dbReference type="EMBL" id="SDM63783.1"/>
    </source>
</evidence>
<keyword evidence="5" id="KW-1185">Reference proteome</keyword>
<dbReference type="Pfam" id="PF01547">
    <property type="entry name" value="SBP_bac_1"/>
    <property type="match status" value="1"/>
</dbReference>
<dbReference type="AlphaFoldDB" id="A0A1G9UV60"/>
<protein>
    <submittedName>
        <fullName evidence="4">Multiple sugar transport system substrate-binding protein</fullName>
    </submittedName>
</protein>
<reference evidence="4 5" key="1">
    <citation type="submission" date="2016-10" db="EMBL/GenBank/DDBJ databases">
        <authorList>
            <person name="de Groot N.N."/>
        </authorList>
    </citation>
    <scope>NUCLEOTIDE SEQUENCE [LARGE SCALE GENOMIC DNA]</scope>
    <source>
        <strain evidence="4 5">CGMCC 4.6533</strain>
    </source>
</reference>
<dbReference type="InterPro" id="IPR006059">
    <property type="entry name" value="SBP"/>
</dbReference>
<accession>A0A1G9UV60</accession>
<dbReference type="PROSITE" id="PS51257">
    <property type="entry name" value="PROKAR_LIPOPROTEIN"/>
    <property type="match status" value="1"/>
</dbReference>
<dbReference type="InterPro" id="IPR050490">
    <property type="entry name" value="Bact_solute-bd_prot1"/>
</dbReference>
<dbReference type="PANTHER" id="PTHR43649:SF34">
    <property type="entry name" value="ABC TRANSPORTER PERIPLASMIC-BINDING PROTEIN YCJN-RELATED"/>
    <property type="match status" value="1"/>
</dbReference>
<organism evidence="4 5">
    <name type="scientific">Nonomuraea jiangxiensis</name>
    <dbReference type="NCBI Taxonomy" id="633440"/>
    <lineage>
        <taxon>Bacteria</taxon>
        <taxon>Bacillati</taxon>
        <taxon>Actinomycetota</taxon>
        <taxon>Actinomycetes</taxon>
        <taxon>Streptosporangiales</taxon>
        <taxon>Streptosporangiaceae</taxon>
        <taxon>Nonomuraea</taxon>
    </lineage>
</organism>
<keyword evidence="3" id="KW-0732">Signal</keyword>
<keyword evidence="4" id="KW-0762">Sugar transport</keyword>
<dbReference type="SUPFAM" id="SSF53850">
    <property type="entry name" value="Periplasmic binding protein-like II"/>
    <property type="match status" value="1"/>
</dbReference>
<keyword evidence="2" id="KW-0813">Transport</keyword>
<gene>
    <name evidence="4" type="ORF">SAMN05421869_15018</name>
</gene>
<dbReference type="Proteomes" id="UP000199202">
    <property type="component" value="Unassembled WGS sequence"/>
</dbReference>
<comment type="similarity">
    <text evidence="1">Belongs to the bacterial solute-binding protein 1 family.</text>
</comment>
<dbReference type="STRING" id="633440.SAMN05421869_15018"/>